<dbReference type="InterPro" id="IPR009003">
    <property type="entry name" value="Peptidase_S1_PA"/>
</dbReference>
<reference evidence="1 2" key="1">
    <citation type="journal article" date="2018" name="Nat. Ecol. Evol.">
        <title>Pezizomycetes genomes reveal the molecular basis of ectomycorrhizal truffle lifestyle.</title>
        <authorList>
            <person name="Murat C."/>
            <person name="Payen T."/>
            <person name="Noel B."/>
            <person name="Kuo A."/>
            <person name="Morin E."/>
            <person name="Chen J."/>
            <person name="Kohler A."/>
            <person name="Krizsan K."/>
            <person name="Balestrini R."/>
            <person name="Da Silva C."/>
            <person name="Montanini B."/>
            <person name="Hainaut M."/>
            <person name="Levati E."/>
            <person name="Barry K.W."/>
            <person name="Belfiori B."/>
            <person name="Cichocki N."/>
            <person name="Clum A."/>
            <person name="Dockter R.B."/>
            <person name="Fauchery L."/>
            <person name="Guy J."/>
            <person name="Iotti M."/>
            <person name="Le Tacon F."/>
            <person name="Lindquist E.A."/>
            <person name="Lipzen A."/>
            <person name="Malagnac F."/>
            <person name="Mello A."/>
            <person name="Molinier V."/>
            <person name="Miyauchi S."/>
            <person name="Poulain J."/>
            <person name="Riccioni C."/>
            <person name="Rubini A."/>
            <person name="Sitrit Y."/>
            <person name="Splivallo R."/>
            <person name="Traeger S."/>
            <person name="Wang M."/>
            <person name="Zifcakova L."/>
            <person name="Wipf D."/>
            <person name="Zambonelli A."/>
            <person name="Paolocci F."/>
            <person name="Nowrousian M."/>
            <person name="Ottonello S."/>
            <person name="Baldrian P."/>
            <person name="Spatafora J.W."/>
            <person name="Henrissat B."/>
            <person name="Nagy L.G."/>
            <person name="Aury J.M."/>
            <person name="Wincker P."/>
            <person name="Grigoriev I.V."/>
            <person name="Bonfante P."/>
            <person name="Martin F.M."/>
        </authorList>
    </citation>
    <scope>NUCLEOTIDE SEQUENCE [LARGE SCALE GENOMIC DNA]</scope>
    <source>
        <strain evidence="1 2">120613-1</strain>
    </source>
</reference>
<gene>
    <name evidence="1" type="ORF">L873DRAFT_1682426</name>
</gene>
<proteinExistence type="predicted"/>
<evidence type="ECO:0000313" key="2">
    <source>
        <dbReference type="Proteomes" id="UP000276215"/>
    </source>
</evidence>
<dbReference type="SUPFAM" id="SSF50494">
    <property type="entry name" value="Trypsin-like serine proteases"/>
    <property type="match status" value="1"/>
</dbReference>
<sequence>MELSPLESTSSQRAPLSKEAQFYYAGLPSGPHLVGRSSTSLWEAPSWPEAYNKPKVLGTVGRHAIRDVWEGNLSCKVVEHLDSKKVAWTSIDVVRISYVEESFRPVILWIGVQPESLSVEDGTKVACSCKEILIQSGINNVDVEIRESLVTSLEGLKLLAPAFTFDPTVDIRNPLTSTLGLPISSKLTPSSEGTGGFFIAEGGSSKRLFLITARHVVFKPNRDDNSTFEQKSPSAPRREVILLGDAAFRKFLESIQVAIGDKALMIQYLERYIAKVKDVAGDVAEKECTNAGDELAKVKEAMDTLNTFYGDVSTRWASPDRRVLGYVVYSPPIECGFSTEQYTQDFAVIEIDLSKIDGTNFEGNVIDLGTKIEPGAFTRMMYPNLQNAHTFEYPEDRLLRLKGTIRDKDMRHPPALDQNGEPCLMVIKHGNTTGLTIGRANDIRSCVHNYHEKGTTHFSMEWAILPLDNKSGAFSAPGDSGAVVADGSGRIGGIITSGAGWTEAKDITYATSINFVMKGIKAKFPKAHLNPDLRT</sequence>
<evidence type="ECO:0000313" key="1">
    <source>
        <dbReference type="EMBL" id="RPA99861.1"/>
    </source>
</evidence>
<evidence type="ECO:0008006" key="3">
    <source>
        <dbReference type="Google" id="ProtNLM"/>
    </source>
</evidence>
<dbReference type="AlphaFoldDB" id="A0A3N4JSR4"/>
<accession>A0A3N4JSR4</accession>
<dbReference type="Proteomes" id="UP000276215">
    <property type="component" value="Unassembled WGS sequence"/>
</dbReference>
<organism evidence="1 2">
    <name type="scientific">Choiromyces venosus 120613-1</name>
    <dbReference type="NCBI Taxonomy" id="1336337"/>
    <lineage>
        <taxon>Eukaryota</taxon>
        <taxon>Fungi</taxon>
        <taxon>Dikarya</taxon>
        <taxon>Ascomycota</taxon>
        <taxon>Pezizomycotina</taxon>
        <taxon>Pezizomycetes</taxon>
        <taxon>Pezizales</taxon>
        <taxon>Tuberaceae</taxon>
        <taxon>Choiromyces</taxon>
    </lineage>
</organism>
<protein>
    <recommendedName>
        <fullName evidence="3">Serine protease</fullName>
    </recommendedName>
</protein>
<dbReference type="OrthoDB" id="5424209at2759"/>
<dbReference type="EMBL" id="ML120384">
    <property type="protein sequence ID" value="RPA99861.1"/>
    <property type="molecule type" value="Genomic_DNA"/>
</dbReference>
<keyword evidence="2" id="KW-1185">Reference proteome</keyword>
<name>A0A3N4JSR4_9PEZI</name>